<evidence type="ECO:0000256" key="7">
    <source>
        <dbReference type="SAM" id="MobiDB-lite"/>
    </source>
</evidence>
<feature type="transmembrane region" description="Helical" evidence="6">
    <location>
        <begin position="347"/>
        <end position="364"/>
    </location>
</feature>
<evidence type="ECO:0000256" key="1">
    <source>
        <dbReference type="ARBA" id="ARBA00004141"/>
    </source>
</evidence>
<dbReference type="InterPro" id="IPR045069">
    <property type="entry name" value="MATE_euk"/>
</dbReference>
<protein>
    <recommendedName>
        <fullName evidence="6">Multidrug and toxin extrusion protein</fullName>
    </recommendedName>
</protein>
<dbReference type="GO" id="GO:1990961">
    <property type="term" value="P:xenobiotic detoxification by transmembrane export across the plasma membrane"/>
    <property type="evidence" value="ECO:0007669"/>
    <property type="project" value="InterPro"/>
</dbReference>
<feature type="transmembrane region" description="Helical" evidence="6">
    <location>
        <begin position="273"/>
        <end position="294"/>
    </location>
</feature>
<name>A0A8C4MHC6_EQUAS</name>
<feature type="transmembrane region" description="Helical" evidence="6">
    <location>
        <begin position="314"/>
        <end position="341"/>
    </location>
</feature>
<feature type="transmembrane region" description="Helical" evidence="6">
    <location>
        <begin position="193"/>
        <end position="213"/>
    </location>
</feature>
<evidence type="ECO:0000256" key="2">
    <source>
        <dbReference type="ARBA" id="ARBA00010199"/>
    </source>
</evidence>
<evidence type="ECO:0000313" key="8">
    <source>
        <dbReference type="Ensembl" id="ENSEASP00005025771.1"/>
    </source>
</evidence>
<dbReference type="GO" id="GO:0042910">
    <property type="term" value="F:xenobiotic transmembrane transporter activity"/>
    <property type="evidence" value="ECO:0007669"/>
    <property type="project" value="InterPro"/>
</dbReference>
<dbReference type="InterPro" id="IPR002528">
    <property type="entry name" value="MATE_fam"/>
</dbReference>
<dbReference type="GO" id="GO:0015297">
    <property type="term" value="F:antiporter activity"/>
    <property type="evidence" value="ECO:0007669"/>
    <property type="project" value="InterPro"/>
</dbReference>
<comment type="similarity">
    <text evidence="2 6">Belongs to the multi antimicrobial extrusion (MATE) (TC 2.A.66.1) family.</text>
</comment>
<evidence type="ECO:0000256" key="6">
    <source>
        <dbReference type="RuleBase" id="RU004914"/>
    </source>
</evidence>
<feature type="transmembrane region" description="Helical" evidence="6">
    <location>
        <begin position="234"/>
        <end position="253"/>
    </location>
</feature>
<dbReference type="NCBIfam" id="TIGR00797">
    <property type="entry name" value="matE"/>
    <property type="match status" value="1"/>
</dbReference>
<dbReference type="GO" id="GO:0016020">
    <property type="term" value="C:membrane"/>
    <property type="evidence" value="ECO:0007669"/>
    <property type="project" value="UniProtKB-SubCell"/>
</dbReference>
<evidence type="ECO:0000256" key="4">
    <source>
        <dbReference type="ARBA" id="ARBA00022989"/>
    </source>
</evidence>
<keyword evidence="5 6" id="KW-0472">Membrane</keyword>
<keyword evidence="4 6" id="KW-1133">Transmembrane helix</keyword>
<dbReference type="AlphaFoldDB" id="A0A8C4MHC6"/>
<reference evidence="8" key="1">
    <citation type="submission" date="2023-03" db="UniProtKB">
        <authorList>
            <consortium name="Ensembl"/>
        </authorList>
    </citation>
    <scope>IDENTIFICATION</scope>
</reference>
<proteinExistence type="inferred from homology"/>
<keyword evidence="3 6" id="KW-0812">Transmembrane</keyword>
<dbReference type="Ensembl" id="ENSEAST00005027979.1">
    <property type="protein sequence ID" value="ENSEASP00005025771.1"/>
    <property type="gene ID" value="ENSEASG00005017594.1"/>
</dbReference>
<organism evidence="8">
    <name type="scientific">Equus asinus asinus</name>
    <dbReference type="NCBI Taxonomy" id="83772"/>
    <lineage>
        <taxon>Eukaryota</taxon>
        <taxon>Metazoa</taxon>
        <taxon>Chordata</taxon>
        <taxon>Craniata</taxon>
        <taxon>Vertebrata</taxon>
        <taxon>Euteleostomi</taxon>
        <taxon>Mammalia</taxon>
        <taxon>Eutheria</taxon>
        <taxon>Laurasiatheria</taxon>
        <taxon>Perissodactyla</taxon>
        <taxon>Equidae</taxon>
        <taxon>Equus</taxon>
    </lineage>
</organism>
<sequence>MLFMPQRRERRLAGVGREAGVGRTGHPQSDPSGTPVTACHAGCFEPAACGFRDLQHSVPSLLVSGNSTAPDCNWSCSQPCQCPHQLSVSSSVASRGDVSPNDSWGGGRNDLHVPFAGKGESGTFSWSLCPCVVSSLGHSGKHCRGWRVMLLWEEDDLGAAASGGCSSWRQVCRGEDAGQAPSLIGTVLPRGSALANTISQFTLALLLFLYIVGRKLHQATWGGWSLECLQDWASFFRLAIPSMLMLCIEWWAYEIGSFLSGILGMVELGAQSVVYELAIIVYMIPTGFSVAASVRVGNALGAGNIEQAKRSSAVALLITGLFAVIFCVLLLSCKDLVGYIFTTDGEIVALVAQVVPIYAVSHLFEGLACTSGGILRGSGNQKIGAIVNAIGYYVVGLPIGIALMFAARLGVVGLWLGIIICAVSQAVCFLGFVARLNWKKACQQAQVHANLKRKAPDGTSAFSQDLLDPVDPENHGGILMGDIEKKDETQLDQQMHQEECLQVHPRDTTKLSGRQLVLRRGLLLLGVVSVLLLGILVRVYVRIQ</sequence>
<feature type="transmembrane region" description="Helical" evidence="6">
    <location>
        <begin position="522"/>
        <end position="541"/>
    </location>
</feature>
<dbReference type="Pfam" id="PF01554">
    <property type="entry name" value="MatE"/>
    <property type="match status" value="1"/>
</dbReference>
<feature type="region of interest" description="Disordered" evidence="7">
    <location>
        <begin position="13"/>
        <end position="33"/>
    </location>
</feature>
<evidence type="ECO:0000256" key="3">
    <source>
        <dbReference type="ARBA" id="ARBA00022692"/>
    </source>
</evidence>
<feature type="transmembrane region" description="Helical" evidence="6">
    <location>
        <begin position="412"/>
        <end position="434"/>
    </location>
</feature>
<evidence type="ECO:0000256" key="5">
    <source>
        <dbReference type="ARBA" id="ARBA00023136"/>
    </source>
</evidence>
<comment type="caution">
    <text evidence="6">Lacks conserved residue(s) required for the propagation of feature annotation.</text>
</comment>
<dbReference type="PANTHER" id="PTHR11206">
    <property type="entry name" value="MULTIDRUG RESISTANCE PROTEIN"/>
    <property type="match status" value="1"/>
</dbReference>
<comment type="subcellular location">
    <subcellularLocation>
        <location evidence="1">Membrane</location>
        <topology evidence="1">Multi-pass membrane protein</topology>
    </subcellularLocation>
</comment>
<accession>A0A8C4MHC6</accession>
<dbReference type="CDD" id="cd13132">
    <property type="entry name" value="MATE_eukaryotic"/>
    <property type="match status" value="1"/>
</dbReference>
<feature type="transmembrane region" description="Helical" evidence="6">
    <location>
        <begin position="385"/>
        <end position="406"/>
    </location>
</feature>
<dbReference type="OMA" id="VIMPATI"/>